<protein>
    <submittedName>
        <fullName evidence="2">Uncharacterized protein</fullName>
    </submittedName>
</protein>
<proteinExistence type="predicted"/>
<sequence length="105" mass="11529">MALWARMCISACDCVLWPGVCISVYVLSVLTRLLSQHPLLHPASRHNILFCILPHVSATTSFSASCLTSLSQHPPLHPAPQNIRHCPTSPLLLSSPHPHQNEPPK</sequence>
<feature type="region of interest" description="Disordered" evidence="1">
    <location>
        <begin position="78"/>
        <end position="105"/>
    </location>
</feature>
<keyword evidence="3" id="KW-1185">Reference proteome</keyword>
<feature type="compositionally biased region" description="Low complexity" evidence="1">
    <location>
        <begin position="89"/>
        <end position="98"/>
    </location>
</feature>
<accession>A0AAE1U320</accession>
<evidence type="ECO:0000256" key="1">
    <source>
        <dbReference type="SAM" id="MobiDB-lite"/>
    </source>
</evidence>
<reference evidence="2" key="1">
    <citation type="submission" date="2023-11" db="EMBL/GenBank/DDBJ databases">
        <title>Genome assemblies of two species of porcelain crab, Petrolisthes cinctipes and Petrolisthes manimaculis (Anomura: Porcellanidae).</title>
        <authorList>
            <person name="Angst P."/>
        </authorList>
    </citation>
    <scope>NUCLEOTIDE SEQUENCE</scope>
    <source>
        <strain evidence="2">PB745_02</strain>
        <tissue evidence="2">Gill</tissue>
    </source>
</reference>
<gene>
    <name evidence="2" type="ORF">Pmani_019920</name>
</gene>
<name>A0AAE1U320_9EUCA</name>
<evidence type="ECO:0000313" key="2">
    <source>
        <dbReference type="EMBL" id="KAK4308328.1"/>
    </source>
</evidence>
<comment type="caution">
    <text evidence="2">The sequence shown here is derived from an EMBL/GenBank/DDBJ whole genome shotgun (WGS) entry which is preliminary data.</text>
</comment>
<dbReference type="EMBL" id="JAWZYT010001902">
    <property type="protein sequence ID" value="KAK4308328.1"/>
    <property type="molecule type" value="Genomic_DNA"/>
</dbReference>
<dbReference type="AlphaFoldDB" id="A0AAE1U320"/>
<evidence type="ECO:0000313" key="3">
    <source>
        <dbReference type="Proteomes" id="UP001292094"/>
    </source>
</evidence>
<organism evidence="2 3">
    <name type="scientific">Petrolisthes manimaculis</name>
    <dbReference type="NCBI Taxonomy" id="1843537"/>
    <lineage>
        <taxon>Eukaryota</taxon>
        <taxon>Metazoa</taxon>
        <taxon>Ecdysozoa</taxon>
        <taxon>Arthropoda</taxon>
        <taxon>Crustacea</taxon>
        <taxon>Multicrustacea</taxon>
        <taxon>Malacostraca</taxon>
        <taxon>Eumalacostraca</taxon>
        <taxon>Eucarida</taxon>
        <taxon>Decapoda</taxon>
        <taxon>Pleocyemata</taxon>
        <taxon>Anomura</taxon>
        <taxon>Galatheoidea</taxon>
        <taxon>Porcellanidae</taxon>
        <taxon>Petrolisthes</taxon>
    </lineage>
</organism>
<dbReference type="Proteomes" id="UP001292094">
    <property type="component" value="Unassembled WGS sequence"/>
</dbReference>